<name>A0A9D1ES41_9FIRM</name>
<dbReference type="GO" id="GO:0005975">
    <property type="term" value="P:carbohydrate metabolic process"/>
    <property type="evidence" value="ECO:0007669"/>
    <property type="project" value="InterPro"/>
</dbReference>
<comment type="caution">
    <text evidence="5">The sequence shown here is derived from an EMBL/GenBank/DDBJ whole genome shotgun (WGS) entry which is preliminary data.</text>
</comment>
<evidence type="ECO:0000313" key="5">
    <source>
        <dbReference type="EMBL" id="HIS31257.1"/>
    </source>
</evidence>
<dbReference type="Gene3D" id="3.20.20.80">
    <property type="entry name" value="Glycosidases"/>
    <property type="match status" value="1"/>
</dbReference>
<reference evidence="5" key="1">
    <citation type="submission" date="2020-10" db="EMBL/GenBank/DDBJ databases">
        <authorList>
            <person name="Gilroy R."/>
        </authorList>
    </citation>
    <scope>NUCLEOTIDE SEQUENCE</scope>
    <source>
        <strain evidence="5">CHK190-19873</strain>
    </source>
</reference>
<dbReference type="Pfam" id="PF16116">
    <property type="entry name" value="DUF4832"/>
    <property type="match status" value="1"/>
</dbReference>
<feature type="domain" description="Glycoside hydrolase family 42 N-terminal" evidence="3">
    <location>
        <begin position="70"/>
        <end position="177"/>
    </location>
</feature>
<dbReference type="InterPro" id="IPR013529">
    <property type="entry name" value="Glyco_hydro_42_N"/>
</dbReference>
<dbReference type="Pfam" id="PF02449">
    <property type="entry name" value="Glyco_hydro_42"/>
    <property type="match status" value="1"/>
</dbReference>
<evidence type="ECO:0000259" key="3">
    <source>
        <dbReference type="Pfam" id="PF02449"/>
    </source>
</evidence>
<evidence type="ECO:0000256" key="1">
    <source>
        <dbReference type="ARBA" id="ARBA00022801"/>
    </source>
</evidence>
<dbReference type="GO" id="GO:0004565">
    <property type="term" value="F:beta-galactosidase activity"/>
    <property type="evidence" value="ECO:0007669"/>
    <property type="project" value="InterPro"/>
</dbReference>
<evidence type="ECO:0000259" key="4">
    <source>
        <dbReference type="Pfam" id="PF16116"/>
    </source>
</evidence>
<protein>
    <submittedName>
        <fullName evidence="5">DUF4832 domain-containing protein</fullName>
    </submittedName>
</protein>
<dbReference type="AlphaFoldDB" id="A0A9D1ES41"/>
<dbReference type="SUPFAM" id="SSF51445">
    <property type="entry name" value="(Trans)glycosidases"/>
    <property type="match status" value="1"/>
</dbReference>
<dbReference type="GO" id="GO:0009341">
    <property type="term" value="C:beta-galactosidase complex"/>
    <property type="evidence" value="ECO:0007669"/>
    <property type="project" value="InterPro"/>
</dbReference>
<dbReference type="Proteomes" id="UP000823935">
    <property type="component" value="Unassembled WGS sequence"/>
</dbReference>
<organism evidence="5 6">
    <name type="scientific">Candidatus Limivivens intestinipullorum</name>
    <dbReference type="NCBI Taxonomy" id="2840858"/>
    <lineage>
        <taxon>Bacteria</taxon>
        <taxon>Bacillati</taxon>
        <taxon>Bacillota</taxon>
        <taxon>Clostridia</taxon>
        <taxon>Lachnospirales</taxon>
        <taxon>Lachnospiraceae</taxon>
        <taxon>Lachnospiraceae incertae sedis</taxon>
        <taxon>Candidatus Limivivens</taxon>
    </lineage>
</organism>
<keyword evidence="2" id="KW-0326">Glycosidase</keyword>
<dbReference type="EMBL" id="DVIQ01000033">
    <property type="protein sequence ID" value="HIS31257.1"/>
    <property type="molecule type" value="Genomic_DNA"/>
</dbReference>
<evidence type="ECO:0000313" key="6">
    <source>
        <dbReference type="Proteomes" id="UP000823935"/>
    </source>
</evidence>
<proteinExistence type="predicted"/>
<sequence>MKSKYLFVFLFLLLLLAAGGALLILSGKNTVSGSLPAGEKPVTNPLKGFAVWGENHRQDPWISFAYVPVYWNLLEPEEGVYDFAALEGRCSFKEWKKDNVRLILRVIADSPSDQSHMDIPKWLYEKMDGAGTWYDTGYGKGFSPDYENPVFQEAHQALLAALGARYKEDPQVAFIQLGSLGHWGEWHVNYGEGIPRFPAKAVTDRYVSHYLAAFPAEKLLLRRPFAIGAQNHLGLYNDSFGQEGSHREWLSWISDGYVSDQTGEFLSGMPDFWKYAPSGGEFATDQGLEWYFSRERFPETMELLKESHTTFLGPNAPVPEDFSSKEARDNAAVLLRSMGYCLGIRGYRMENLLFPRDLSVTLTWENTGIAPLYENWPIRLVLLSEDGSAVWEGDLDAPFTEWLPGTHSWTAVLPGTKELPAGRYQLWAGIIDPLTGKPGVALDMDTAKSGGLYRICEFATV</sequence>
<keyword evidence="1" id="KW-0378">Hydrolase</keyword>
<dbReference type="InterPro" id="IPR032267">
    <property type="entry name" value="DUF4832"/>
</dbReference>
<accession>A0A9D1ES41</accession>
<reference evidence="5" key="2">
    <citation type="journal article" date="2021" name="PeerJ">
        <title>Extensive microbial diversity within the chicken gut microbiome revealed by metagenomics and culture.</title>
        <authorList>
            <person name="Gilroy R."/>
            <person name="Ravi A."/>
            <person name="Getino M."/>
            <person name="Pursley I."/>
            <person name="Horton D.L."/>
            <person name="Alikhan N.F."/>
            <person name="Baker D."/>
            <person name="Gharbi K."/>
            <person name="Hall N."/>
            <person name="Watson M."/>
            <person name="Adriaenssens E.M."/>
            <person name="Foster-Nyarko E."/>
            <person name="Jarju S."/>
            <person name="Secka A."/>
            <person name="Antonio M."/>
            <person name="Oren A."/>
            <person name="Chaudhuri R.R."/>
            <person name="La Ragione R."/>
            <person name="Hildebrand F."/>
            <person name="Pallen M.J."/>
        </authorList>
    </citation>
    <scope>NUCLEOTIDE SEQUENCE</scope>
    <source>
        <strain evidence="5">CHK190-19873</strain>
    </source>
</reference>
<evidence type="ECO:0000256" key="2">
    <source>
        <dbReference type="ARBA" id="ARBA00023295"/>
    </source>
</evidence>
<feature type="domain" description="DUF4832" evidence="4">
    <location>
        <begin position="273"/>
        <end position="433"/>
    </location>
</feature>
<gene>
    <name evidence="5" type="ORF">IAB44_06885</name>
</gene>
<dbReference type="InterPro" id="IPR017853">
    <property type="entry name" value="GH"/>
</dbReference>